<accession>R9H5Z2</accession>
<dbReference type="eggNOG" id="ENOG503003D">
    <property type="taxonomic scope" value="Bacteria"/>
</dbReference>
<evidence type="ECO:0000313" key="2">
    <source>
        <dbReference type="Proteomes" id="UP000014174"/>
    </source>
</evidence>
<dbReference type="Proteomes" id="UP000014174">
    <property type="component" value="Unassembled WGS sequence"/>
</dbReference>
<comment type="caution">
    <text evidence="1">The sequence shown here is derived from an EMBL/GenBank/DDBJ whole genome shotgun (WGS) entry which is preliminary data.</text>
</comment>
<sequence>MPYEKDSRKGIIKAVKTGNEIKGVWIYSQEGMQDSLDIAFKLQDASLLQKPFSVDISTGRQVLRDSSAYSIQYTRRTCK</sequence>
<evidence type="ECO:0000313" key="1">
    <source>
        <dbReference type="EMBL" id="EOR96579.1"/>
    </source>
</evidence>
<protein>
    <submittedName>
        <fullName evidence="1">Uncharacterized protein</fullName>
    </submittedName>
</protein>
<name>R9H5Z2_9SPHI</name>
<dbReference type="STRING" id="1150600.ADIARSV_0210"/>
<proteinExistence type="predicted"/>
<keyword evidence="2" id="KW-1185">Reference proteome</keyword>
<dbReference type="AlphaFoldDB" id="R9H5Z2"/>
<gene>
    <name evidence="1" type="ORF">ADIARSV_0210</name>
</gene>
<organism evidence="1 2">
    <name type="scientific">Arcticibacter svalbardensis MN12-7</name>
    <dbReference type="NCBI Taxonomy" id="1150600"/>
    <lineage>
        <taxon>Bacteria</taxon>
        <taxon>Pseudomonadati</taxon>
        <taxon>Bacteroidota</taxon>
        <taxon>Sphingobacteriia</taxon>
        <taxon>Sphingobacteriales</taxon>
        <taxon>Sphingobacteriaceae</taxon>
        <taxon>Arcticibacter</taxon>
    </lineage>
</organism>
<reference evidence="1 2" key="1">
    <citation type="journal article" date="2013" name="Genome Announc.">
        <title>Draft Genome Sequence of Arcticibacter svalbardensis Strain MN12-7T, a Member of the Family Sphingobacteriaceae Isolated from an Arctic Soil Sample.</title>
        <authorList>
            <person name="Shivaji S."/>
            <person name="Ara S."/>
            <person name="Prasad S."/>
            <person name="Manasa B.P."/>
            <person name="Begum Z."/>
            <person name="Singh A."/>
            <person name="Kumar Pinnaka A."/>
        </authorList>
    </citation>
    <scope>NUCLEOTIDE SEQUENCE [LARGE SCALE GENOMIC DNA]</scope>
    <source>
        <strain evidence="1 2">MN12-7</strain>
    </source>
</reference>
<dbReference type="EMBL" id="AQPN01000008">
    <property type="protein sequence ID" value="EOR96579.1"/>
    <property type="molecule type" value="Genomic_DNA"/>
</dbReference>